<evidence type="ECO:0000313" key="3">
    <source>
        <dbReference type="Proteomes" id="UP000295192"/>
    </source>
</evidence>
<sequence>MLQTVHSRAAPIPFGLVQEDPEFTDVIDNITVPAGRNVKLACSVKNLGSYKFGMQLPKPNPKAKAKPEPEPQPTMCRTPSVQYCLRYAQKLTSSSSTATTTTITNSTTTSTNSNNNEQQKGTTRSCNKT</sequence>
<proteinExistence type="predicted"/>
<gene>
    <name evidence="2" type="ORF">AWZ03_010477</name>
</gene>
<dbReference type="Proteomes" id="UP000295192">
    <property type="component" value="Unassembled WGS sequence"/>
</dbReference>
<organism evidence="2 3">
    <name type="scientific">Drosophila navojoa</name>
    <name type="common">Fruit fly</name>
    <dbReference type="NCBI Taxonomy" id="7232"/>
    <lineage>
        <taxon>Eukaryota</taxon>
        <taxon>Metazoa</taxon>
        <taxon>Ecdysozoa</taxon>
        <taxon>Arthropoda</taxon>
        <taxon>Hexapoda</taxon>
        <taxon>Insecta</taxon>
        <taxon>Pterygota</taxon>
        <taxon>Neoptera</taxon>
        <taxon>Endopterygota</taxon>
        <taxon>Diptera</taxon>
        <taxon>Brachycera</taxon>
        <taxon>Muscomorpha</taxon>
        <taxon>Ephydroidea</taxon>
        <taxon>Drosophilidae</taxon>
        <taxon>Drosophila</taxon>
    </lineage>
</organism>
<dbReference type="AlphaFoldDB" id="A0A484B2V4"/>
<comment type="caution">
    <text evidence="2">The sequence shown here is derived from an EMBL/GenBank/DDBJ whole genome shotgun (WGS) entry which is preliminary data.</text>
</comment>
<dbReference type="STRING" id="7232.A0A484B2V4"/>
<feature type="compositionally biased region" description="Low complexity" evidence="1">
    <location>
        <begin position="92"/>
        <end position="116"/>
    </location>
</feature>
<accession>A0A484B2V4</accession>
<name>A0A484B2V4_DRONA</name>
<protein>
    <recommendedName>
        <fullName evidence="4">Ig-like domain-containing protein</fullName>
    </recommendedName>
</protein>
<feature type="region of interest" description="Disordered" evidence="1">
    <location>
        <begin position="91"/>
        <end position="129"/>
    </location>
</feature>
<dbReference type="EMBL" id="LSRL02000178">
    <property type="protein sequence ID" value="TDG43093.1"/>
    <property type="molecule type" value="Genomic_DNA"/>
</dbReference>
<reference evidence="2 3" key="1">
    <citation type="journal article" date="2019" name="J. Hered.">
        <title>An Improved Genome Assembly for Drosophila navojoa, the Basal Species in the mojavensis Cluster.</title>
        <authorList>
            <person name="Vanderlinde T."/>
            <person name="Dupim E.G."/>
            <person name="Nazario-Yepiz N.O."/>
            <person name="Carvalho A.B."/>
        </authorList>
    </citation>
    <scope>NUCLEOTIDE SEQUENCE [LARGE SCALE GENOMIC DNA]</scope>
    <source>
        <strain evidence="2">Navoj_Jal97</strain>
        <tissue evidence="2">Whole organism</tissue>
    </source>
</reference>
<feature type="region of interest" description="Disordered" evidence="1">
    <location>
        <begin position="53"/>
        <end position="77"/>
    </location>
</feature>
<evidence type="ECO:0000313" key="2">
    <source>
        <dbReference type="EMBL" id="TDG43093.1"/>
    </source>
</evidence>
<feature type="compositionally biased region" description="Polar residues" evidence="1">
    <location>
        <begin position="117"/>
        <end position="129"/>
    </location>
</feature>
<evidence type="ECO:0000256" key="1">
    <source>
        <dbReference type="SAM" id="MobiDB-lite"/>
    </source>
</evidence>
<evidence type="ECO:0008006" key="4">
    <source>
        <dbReference type="Google" id="ProtNLM"/>
    </source>
</evidence>
<keyword evidence="3" id="KW-1185">Reference proteome</keyword>